<feature type="transmembrane region" description="Helical" evidence="1">
    <location>
        <begin position="147"/>
        <end position="172"/>
    </location>
</feature>
<evidence type="ECO:0000313" key="2">
    <source>
        <dbReference type="EMBL" id="KAH3664898.1"/>
    </source>
</evidence>
<proteinExistence type="predicted"/>
<evidence type="ECO:0000313" key="3">
    <source>
        <dbReference type="Proteomes" id="UP000788993"/>
    </source>
</evidence>
<keyword evidence="3" id="KW-1185">Reference proteome</keyword>
<organism evidence="2 3">
    <name type="scientific">Ogataea polymorpha</name>
    <dbReference type="NCBI Taxonomy" id="460523"/>
    <lineage>
        <taxon>Eukaryota</taxon>
        <taxon>Fungi</taxon>
        <taxon>Dikarya</taxon>
        <taxon>Ascomycota</taxon>
        <taxon>Saccharomycotina</taxon>
        <taxon>Pichiomycetes</taxon>
        <taxon>Pichiales</taxon>
        <taxon>Pichiaceae</taxon>
        <taxon>Ogataea</taxon>
    </lineage>
</organism>
<keyword evidence="1" id="KW-0812">Transmembrane</keyword>
<dbReference type="Proteomes" id="UP000788993">
    <property type="component" value="Unassembled WGS sequence"/>
</dbReference>
<gene>
    <name evidence="2" type="ORF">OGATHE_003713</name>
</gene>
<reference evidence="2" key="1">
    <citation type="journal article" date="2021" name="Open Biol.">
        <title>Shared evolutionary footprints suggest mitochondrial oxidative damage underlies multiple complex I losses in fungi.</title>
        <authorList>
            <person name="Schikora-Tamarit M.A."/>
            <person name="Marcet-Houben M."/>
            <person name="Nosek J."/>
            <person name="Gabaldon T."/>
        </authorList>
    </citation>
    <scope>NUCLEOTIDE SEQUENCE</scope>
    <source>
        <strain evidence="2">NCAIM Y.01608</strain>
    </source>
</reference>
<name>A0A9P8P304_9ASCO</name>
<accession>A0A9P8P304</accession>
<reference evidence="2" key="2">
    <citation type="submission" date="2021-01" db="EMBL/GenBank/DDBJ databases">
        <authorList>
            <person name="Schikora-Tamarit M.A."/>
        </authorList>
    </citation>
    <scope>NUCLEOTIDE SEQUENCE</scope>
    <source>
        <strain evidence="2">NCAIM Y.01608</strain>
    </source>
</reference>
<sequence>MSTNLTPPSSPALRFPKLGRACLEQAQYNFLTNRSHFLALRRQVSTDALSSARSASYYDFLQSVTPASNAGQLDWINVRASELRALKTRRSFVRWLDKQYEALHGDDLLAVSDVLSDEDTPEPSPCTALPAATTSTMPLPKPGTGMAYVITDVITLMAAQAAVVALAVALWWCVFADSTDAAYVRSILAVLKAMLTDKKETK</sequence>
<evidence type="ECO:0000256" key="1">
    <source>
        <dbReference type="SAM" id="Phobius"/>
    </source>
</evidence>
<protein>
    <submittedName>
        <fullName evidence="2">Uncharacterized protein</fullName>
    </submittedName>
</protein>
<keyword evidence="1" id="KW-1133">Transmembrane helix</keyword>
<dbReference type="AlphaFoldDB" id="A0A9P8P304"/>
<comment type="caution">
    <text evidence="2">The sequence shown here is derived from an EMBL/GenBank/DDBJ whole genome shotgun (WGS) entry which is preliminary data.</text>
</comment>
<keyword evidence="1" id="KW-0472">Membrane</keyword>
<dbReference type="EMBL" id="JAEUBD010001178">
    <property type="protein sequence ID" value="KAH3664898.1"/>
    <property type="molecule type" value="Genomic_DNA"/>
</dbReference>